<comment type="caution">
    <text evidence="1">The sequence shown here is derived from an EMBL/GenBank/DDBJ whole genome shotgun (WGS) entry which is preliminary data.</text>
</comment>
<proteinExistence type="predicted"/>
<dbReference type="STRING" id="1576480.XU08_C0004G0012"/>
<gene>
    <name evidence="1" type="ORF">XU08_C0004G0012</name>
</gene>
<organism evidence="1 2">
    <name type="scientific">candidate division WWE3 bacterium CSP1-7</name>
    <dbReference type="NCBI Taxonomy" id="1576480"/>
    <lineage>
        <taxon>Bacteria</taxon>
        <taxon>Katanobacteria</taxon>
    </lineage>
</organism>
<dbReference type="Proteomes" id="UP000051297">
    <property type="component" value="Unassembled WGS sequence"/>
</dbReference>
<accession>A0A0T5ZWY5</accession>
<name>A0A0T5ZWY5_UNCKA</name>
<evidence type="ECO:0000313" key="1">
    <source>
        <dbReference type="EMBL" id="KRT67304.1"/>
    </source>
</evidence>
<reference evidence="1 2" key="1">
    <citation type="submission" date="2015-05" db="EMBL/GenBank/DDBJ databases">
        <title>Critical biogeochemical functions in the subsurface are associated with bacteria from new phyla and little studied lineages.</title>
        <authorList>
            <person name="Hug L.A."/>
            <person name="Thomas B.C."/>
            <person name="Sharon I."/>
            <person name="Brown C.T."/>
            <person name="Sharma R."/>
            <person name="Hettich R.L."/>
            <person name="Wilkins M.J."/>
            <person name="Williams K.H."/>
            <person name="Singh A."/>
            <person name="Banfield J.F."/>
        </authorList>
    </citation>
    <scope>NUCLEOTIDE SEQUENCE [LARGE SCALE GENOMIC DNA]</scope>
    <source>
        <strain evidence="1">CSP1-7</strain>
    </source>
</reference>
<evidence type="ECO:0000313" key="2">
    <source>
        <dbReference type="Proteomes" id="UP000051297"/>
    </source>
</evidence>
<dbReference type="AlphaFoldDB" id="A0A0T5ZWY5"/>
<sequence length="66" mass="7363">MGKLRKFLVEIFVGNTRKFHETVWAESREAAESIVDGKYARAGTVDITSINEIEADSAEGFESEPE</sequence>
<dbReference type="EMBL" id="LDXK01000004">
    <property type="protein sequence ID" value="KRT67304.1"/>
    <property type="molecule type" value="Genomic_DNA"/>
</dbReference>
<protein>
    <submittedName>
        <fullName evidence="1">Uncharacterized protein</fullName>
    </submittedName>
</protein>